<dbReference type="Gene3D" id="3.40.640.10">
    <property type="entry name" value="Type I PLP-dependent aspartate aminotransferase-like (Major domain)"/>
    <property type="match status" value="1"/>
</dbReference>
<dbReference type="PANTHER" id="PTHR43247:SF1">
    <property type="entry name" value="PHOSPHOSERINE AMINOTRANSFERASE"/>
    <property type="match status" value="1"/>
</dbReference>
<evidence type="ECO:0000256" key="5">
    <source>
        <dbReference type="ARBA" id="ARBA00022605"/>
    </source>
</evidence>
<dbReference type="InterPro" id="IPR015422">
    <property type="entry name" value="PyrdxlP-dep_Trfase_small"/>
</dbReference>
<comment type="function">
    <text evidence="12">Catalyzes the reversible conversion of 3-phosphohydroxypyruvate to phosphoserine and of 3-hydroxy-2-oxo-4-phosphonooxybutanoate to phosphohydroxythreonine.</text>
</comment>
<evidence type="ECO:0000256" key="8">
    <source>
        <dbReference type="ARBA" id="ARBA00023096"/>
    </source>
</evidence>
<name>A0A0K6ITV5_9PROT</name>
<feature type="binding site" evidence="12">
    <location>
        <begin position="81"/>
        <end position="82"/>
    </location>
    <ligand>
        <name>pyridoxal 5'-phosphate</name>
        <dbReference type="ChEBI" id="CHEBI:597326"/>
    </ligand>
</feature>
<keyword evidence="8 12" id="KW-0664">Pyridoxine biosynthesis</keyword>
<dbReference type="FunFam" id="3.40.640.10:FF:000010">
    <property type="entry name" value="Phosphoserine aminotransferase"/>
    <property type="match status" value="1"/>
</dbReference>
<feature type="modified residue" description="N6-(pyridoxal phosphate)lysine" evidence="12">
    <location>
        <position position="202"/>
    </location>
</feature>
<dbReference type="GO" id="GO:0006564">
    <property type="term" value="P:L-serine biosynthetic process"/>
    <property type="evidence" value="ECO:0007669"/>
    <property type="project" value="UniProtKB-UniRule"/>
</dbReference>
<dbReference type="EMBL" id="CYHH01000003">
    <property type="protein sequence ID" value="CUB06509.1"/>
    <property type="molecule type" value="Genomic_DNA"/>
</dbReference>
<dbReference type="InterPro" id="IPR015421">
    <property type="entry name" value="PyrdxlP-dep_Trfase_major"/>
</dbReference>
<feature type="binding site" evidence="12">
    <location>
        <position position="201"/>
    </location>
    <ligand>
        <name>pyridoxal 5'-phosphate</name>
        <dbReference type="ChEBI" id="CHEBI:597326"/>
    </ligand>
</feature>
<dbReference type="HAMAP" id="MF_00160">
    <property type="entry name" value="SerC_aminotrans_5"/>
    <property type="match status" value="1"/>
</dbReference>
<evidence type="ECO:0000313" key="14">
    <source>
        <dbReference type="EMBL" id="CUB06509.1"/>
    </source>
</evidence>
<sequence>MGMTLSANARNFSGGPGALPETVLVQLREAMIAVPEVGLSVLGISHRSDWFAAVVAEVEVRLKALLALPPDFHVLLLQGGGTLQFAMVPLALARGADVPAEYLHTGYWSGKAIAEARKLAPVRVVWSGEDEGFSRLPDDEELVFDARAPYLHVVTNETVEGLQFHRTVGLEEVPRVADMSSDFLSRPFDAGRYALIYAHAQKNLGPAGVTVVLVREAVLERAPEGLPAMLDYRAQAQAHSILNTPPVFAIYAVLLVLRWLMDEIGGLEAMAAINRAKAERLYGVLDASEGFYRPRARRADRSLMNVVFDLPSEALRAAFLAEANRAGFAGLAGHRALGGIRVSIYNAVTLEAVEALADFMETFRRRH</sequence>
<evidence type="ECO:0000256" key="3">
    <source>
        <dbReference type="ARBA" id="ARBA00006904"/>
    </source>
</evidence>
<dbReference type="PANTHER" id="PTHR43247">
    <property type="entry name" value="PHOSPHOSERINE AMINOTRANSFERASE"/>
    <property type="match status" value="1"/>
</dbReference>
<keyword evidence="15" id="KW-1185">Reference proteome</keyword>
<feature type="binding site" evidence="12">
    <location>
        <position position="158"/>
    </location>
    <ligand>
        <name>pyridoxal 5'-phosphate</name>
        <dbReference type="ChEBI" id="CHEBI:597326"/>
    </ligand>
</feature>
<evidence type="ECO:0000256" key="7">
    <source>
        <dbReference type="ARBA" id="ARBA00022898"/>
    </source>
</evidence>
<dbReference type="InterPro" id="IPR022278">
    <property type="entry name" value="Pser_aminoTfrase"/>
</dbReference>
<evidence type="ECO:0000256" key="10">
    <source>
        <dbReference type="ARBA" id="ARBA00047630"/>
    </source>
</evidence>
<reference evidence="15" key="1">
    <citation type="submission" date="2015-08" db="EMBL/GenBank/DDBJ databases">
        <authorList>
            <person name="Babu N.S."/>
            <person name="Beckwith C.J."/>
            <person name="Beseler K.G."/>
            <person name="Brison A."/>
            <person name="Carone J.V."/>
            <person name="Caskin T.P."/>
            <person name="Diamond M."/>
            <person name="Durham M.E."/>
            <person name="Foxe J.M."/>
            <person name="Go M."/>
            <person name="Henderson B.A."/>
            <person name="Jones I.B."/>
            <person name="McGettigan J.A."/>
            <person name="Micheletti S.J."/>
            <person name="Nasrallah M.E."/>
            <person name="Ortiz D."/>
            <person name="Piller C.R."/>
            <person name="Privatt S.R."/>
            <person name="Schneider S.L."/>
            <person name="Sharp S."/>
            <person name="Smith T.C."/>
            <person name="Stanton J.D."/>
            <person name="Ullery H.E."/>
            <person name="Wilson R.J."/>
            <person name="Serrano M.G."/>
            <person name="Buck G."/>
            <person name="Lee V."/>
            <person name="Wang Y."/>
            <person name="Carvalho R."/>
            <person name="Voegtly L."/>
            <person name="Shi R."/>
            <person name="Duckworth R."/>
            <person name="Johnson A."/>
            <person name="Loviza R."/>
            <person name="Walstead R."/>
            <person name="Shah Z."/>
            <person name="Kiflezghi M."/>
            <person name="Wade K."/>
            <person name="Ball S.L."/>
            <person name="Bradley K.W."/>
            <person name="Asai D.J."/>
            <person name="Bowman C.A."/>
            <person name="Russell D.A."/>
            <person name="Pope W.H."/>
            <person name="Jacobs-Sera D."/>
            <person name="Hendrix R.W."/>
            <person name="Hatfull G.F."/>
        </authorList>
    </citation>
    <scope>NUCLEOTIDE SEQUENCE [LARGE SCALE GENOMIC DNA]</scope>
    <source>
        <strain evidence="15">JCM 19170</strain>
    </source>
</reference>
<dbReference type="Gene3D" id="3.90.1150.10">
    <property type="entry name" value="Aspartate Aminotransferase, domain 1"/>
    <property type="match status" value="1"/>
</dbReference>
<comment type="subunit">
    <text evidence="12">Homodimer.</text>
</comment>
<dbReference type="Pfam" id="PF00266">
    <property type="entry name" value="Aminotran_5"/>
    <property type="match status" value="1"/>
</dbReference>
<comment type="pathway">
    <text evidence="1 12">Cofactor biosynthesis; pyridoxine 5'-phosphate biosynthesis; pyridoxine 5'-phosphate from D-erythrose 4-phosphate: step 3/5.</text>
</comment>
<keyword evidence="9 12" id="KW-0718">Serine biosynthesis</keyword>
<dbReference type="Proteomes" id="UP000182108">
    <property type="component" value="Unassembled WGS sequence"/>
</dbReference>
<proteinExistence type="inferred from homology"/>
<keyword evidence="7 12" id="KW-0663">Pyridoxal phosphate</keyword>
<dbReference type="UniPathway" id="UPA00135">
    <property type="reaction ID" value="UER00197"/>
</dbReference>
<feature type="binding site" evidence="12">
    <location>
        <position position="178"/>
    </location>
    <ligand>
        <name>pyridoxal 5'-phosphate</name>
        <dbReference type="ChEBI" id="CHEBI:597326"/>
    </ligand>
</feature>
<evidence type="ECO:0000256" key="9">
    <source>
        <dbReference type="ARBA" id="ARBA00023299"/>
    </source>
</evidence>
<evidence type="ECO:0000256" key="1">
    <source>
        <dbReference type="ARBA" id="ARBA00004915"/>
    </source>
</evidence>
<dbReference type="AlphaFoldDB" id="A0A0K6ITV5"/>
<dbReference type="GO" id="GO:0030170">
    <property type="term" value="F:pyridoxal phosphate binding"/>
    <property type="evidence" value="ECO:0007669"/>
    <property type="project" value="UniProtKB-UniRule"/>
</dbReference>
<evidence type="ECO:0000256" key="6">
    <source>
        <dbReference type="ARBA" id="ARBA00022679"/>
    </source>
</evidence>
<organism evidence="14 15">
    <name type="scientific">Tepidiphilus thermophilus</name>
    <dbReference type="NCBI Taxonomy" id="876478"/>
    <lineage>
        <taxon>Bacteria</taxon>
        <taxon>Pseudomonadati</taxon>
        <taxon>Pseudomonadota</taxon>
        <taxon>Hydrogenophilia</taxon>
        <taxon>Hydrogenophilales</taxon>
        <taxon>Hydrogenophilaceae</taxon>
        <taxon>Tepidiphilus</taxon>
    </lineage>
</organism>
<evidence type="ECO:0000256" key="2">
    <source>
        <dbReference type="ARBA" id="ARBA00005099"/>
    </source>
</evidence>
<dbReference type="GO" id="GO:0004648">
    <property type="term" value="F:O-phospho-L-serine:2-oxoglutarate aminotransferase activity"/>
    <property type="evidence" value="ECO:0007669"/>
    <property type="project" value="UniProtKB-UniRule"/>
</dbReference>
<dbReference type="FunFam" id="3.90.1150.10:FF:000006">
    <property type="entry name" value="Phosphoserine aminotransferase"/>
    <property type="match status" value="1"/>
</dbReference>
<dbReference type="UniPathway" id="UPA00244">
    <property type="reaction ID" value="UER00311"/>
</dbReference>
<evidence type="ECO:0000259" key="13">
    <source>
        <dbReference type="Pfam" id="PF00266"/>
    </source>
</evidence>
<comment type="cofactor">
    <cofactor evidence="12">
        <name>pyridoxal 5'-phosphate</name>
        <dbReference type="ChEBI" id="CHEBI:597326"/>
    </cofactor>
    <text evidence="12">Binds 1 pyridoxal phosphate per subunit.</text>
</comment>
<feature type="binding site" evidence="12">
    <location>
        <position position="108"/>
    </location>
    <ligand>
        <name>pyridoxal 5'-phosphate</name>
        <dbReference type="ChEBI" id="CHEBI:597326"/>
    </ligand>
</feature>
<feature type="binding site" evidence="12">
    <location>
        <position position="47"/>
    </location>
    <ligand>
        <name>L-glutamate</name>
        <dbReference type="ChEBI" id="CHEBI:29985"/>
    </ligand>
</feature>
<dbReference type="InterPro" id="IPR015424">
    <property type="entry name" value="PyrdxlP-dep_Trfase"/>
</dbReference>
<keyword evidence="12" id="KW-0963">Cytoplasm</keyword>
<dbReference type="NCBIfam" id="NF009112">
    <property type="entry name" value="PRK12462.1"/>
    <property type="match status" value="1"/>
</dbReference>
<keyword evidence="4 12" id="KW-0032">Aminotransferase</keyword>
<dbReference type="InterPro" id="IPR000192">
    <property type="entry name" value="Aminotrans_V_dom"/>
</dbReference>
<dbReference type="GO" id="GO:0005737">
    <property type="term" value="C:cytoplasm"/>
    <property type="evidence" value="ECO:0007669"/>
    <property type="project" value="UniProtKB-SubCell"/>
</dbReference>
<evidence type="ECO:0000256" key="4">
    <source>
        <dbReference type="ARBA" id="ARBA00022576"/>
    </source>
</evidence>
<dbReference type="SUPFAM" id="SSF53383">
    <property type="entry name" value="PLP-dependent transferases"/>
    <property type="match status" value="1"/>
</dbReference>
<evidence type="ECO:0000256" key="11">
    <source>
        <dbReference type="ARBA" id="ARBA00049007"/>
    </source>
</evidence>
<comment type="catalytic activity">
    <reaction evidence="10 12">
        <text>4-(phosphooxy)-L-threonine + 2-oxoglutarate = (R)-3-hydroxy-2-oxo-4-phosphooxybutanoate + L-glutamate</text>
        <dbReference type="Rhea" id="RHEA:16573"/>
        <dbReference type="ChEBI" id="CHEBI:16810"/>
        <dbReference type="ChEBI" id="CHEBI:29985"/>
        <dbReference type="ChEBI" id="CHEBI:58452"/>
        <dbReference type="ChEBI" id="CHEBI:58538"/>
        <dbReference type="EC" id="2.6.1.52"/>
    </reaction>
</comment>
<gene>
    <name evidence="12" type="primary">serC</name>
    <name evidence="14" type="ORF">Ga0061068_103183</name>
</gene>
<comment type="subcellular location">
    <subcellularLocation>
        <location evidence="12">Cytoplasm</location>
    </subcellularLocation>
</comment>
<keyword evidence="5 12" id="KW-0028">Amino-acid biosynthesis</keyword>
<keyword evidence="6 12" id="KW-0808">Transferase</keyword>
<feature type="binding site" evidence="12">
    <location>
        <begin position="243"/>
        <end position="244"/>
    </location>
    <ligand>
        <name>pyridoxal 5'-phosphate</name>
        <dbReference type="ChEBI" id="CHEBI:597326"/>
    </ligand>
</feature>
<evidence type="ECO:0000256" key="12">
    <source>
        <dbReference type="HAMAP-Rule" id="MF_00160"/>
    </source>
</evidence>
<protein>
    <recommendedName>
        <fullName evidence="12">Phosphoserine aminotransferase</fullName>
        <ecNumber evidence="12">2.6.1.52</ecNumber>
    </recommendedName>
    <alternativeName>
        <fullName evidence="12">Phosphohydroxythreonine aminotransferase</fullName>
        <shortName evidence="12">PSAT</shortName>
    </alternativeName>
</protein>
<comment type="similarity">
    <text evidence="3 12">Belongs to the class-V pyridoxal-phosphate-dependent aminotransferase family. SerC subfamily.</text>
</comment>
<dbReference type="NCBIfam" id="NF003764">
    <property type="entry name" value="PRK05355.1"/>
    <property type="match status" value="1"/>
</dbReference>
<feature type="domain" description="Aminotransferase class V" evidence="13">
    <location>
        <begin position="12"/>
        <end position="356"/>
    </location>
</feature>
<evidence type="ECO:0000313" key="15">
    <source>
        <dbReference type="Proteomes" id="UP000182108"/>
    </source>
</evidence>
<accession>A0A0K6ITV5</accession>
<dbReference type="GO" id="GO:0008615">
    <property type="term" value="P:pyridoxine biosynthetic process"/>
    <property type="evidence" value="ECO:0007669"/>
    <property type="project" value="UniProtKB-UniRule"/>
</dbReference>
<comment type="catalytic activity">
    <reaction evidence="11 12">
        <text>O-phospho-L-serine + 2-oxoglutarate = 3-phosphooxypyruvate + L-glutamate</text>
        <dbReference type="Rhea" id="RHEA:14329"/>
        <dbReference type="ChEBI" id="CHEBI:16810"/>
        <dbReference type="ChEBI" id="CHEBI:18110"/>
        <dbReference type="ChEBI" id="CHEBI:29985"/>
        <dbReference type="ChEBI" id="CHEBI:57524"/>
        <dbReference type="EC" id="2.6.1.52"/>
    </reaction>
</comment>
<comment type="pathway">
    <text evidence="2 12">Amino-acid biosynthesis; L-serine biosynthesis; L-serine from 3-phospho-D-glycerate: step 2/3.</text>
</comment>
<comment type="caution">
    <text evidence="12">Lacks conserved residue(s) required for the propagation of feature annotation.</text>
</comment>
<dbReference type="PIRSF" id="PIRSF000525">
    <property type="entry name" value="SerC"/>
    <property type="match status" value="1"/>
</dbReference>
<dbReference type="EC" id="2.6.1.52" evidence="12"/>